<keyword evidence="5 7" id="KW-0472">Membrane</keyword>
<keyword evidence="3 7" id="KW-0812">Transmembrane</keyword>
<evidence type="ECO:0000256" key="3">
    <source>
        <dbReference type="ARBA" id="ARBA00022692"/>
    </source>
</evidence>
<accession>A0A6N9ZGD3</accession>
<protein>
    <submittedName>
        <fullName evidence="9">Chain-length determining protein</fullName>
    </submittedName>
</protein>
<evidence type="ECO:0000256" key="1">
    <source>
        <dbReference type="ARBA" id="ARBA00004651"/>
    </source>
</evidence>
<keyword evidence="2" id="KW-1003">Cell membrane</keyword>
<dbReference type="InterPro" id="IPR050445">
    <property type="entry name" value="Bact_polysacc_biosynth/exp"/>
</dbReference>
<dbReference type="InterPro" id="IPR027417">
    <property type="entry name" value="P-loop_NTPase"/>
</dbReference>
<organism evidence="9 10">
    <name type="scientific">Rhizobium laguerreae</name>
    <dbReference type="NCBI Taxonomy" id="1076926"/>
    <lineage>
        <taxon>Bacteria</taxon>
        <taxon>Pseudomonadati</taxon>
        <taxon>Pseudomonadota</taxon>
        <taxon>Alphaproteobacteria</taxon>
        <taxon>Hyphomicrobiales</taxon>
        <taxon>Rhizobiaceae</taxon>
        <taxon>Rhizobium/Agrobacterium group</taxon>
        <taxon>Rhizobium</taxon>
    </lineage>
</organism>
<keyword evidence="4 7" id="KW-1133">Transmembrane helix</keyword>
<dbReference type="PANTHER" id="PTHR32309">
    <property type="entry name" value="TYROSINE-PROTEIN KINASE"/>
    <property type="match status" value="1"/>
</dbReference>
<feature type="coiled-coil region" evidence="6">
    <location>
        <begin position="320"/>
        <end position="400"/>
    </location>
</feature>
<feature type="coiled-coil region" evidence="6">
    <location>
        <begin position="209"/>
        <end position="266"/>
    </location>
</feature>
<evidence type="ECO:0000256" key="4">
    <source>
        <dbReference type="ARBA" id="ARBA00022989"/>
    </source>
</evidence>
<dbReference type="Pfam" id="PF02706">
    <property type="entry name" value="Wzz"/>
    <property type="match status" value="1"/>
</dbReference>
<dbReference type="Gene3D" id="3.40.50.300">
    <property type="entry name" value="P-loop containing nucleotide triphosphate hydrolases"/>
    <property type="match status" value="1"/>
</dbReference>
<evidence type="ECO:0000256" key="2">
    <source>
        <dbReference type="ARBA" id="ARBA00022475"/>
    </source>
</evidence>
<name>A0A6N9ZGD3_9HYPH</name>
<dbReference type="AlphaFoldDB" id="A0A6N9ZGD3"/>
<dbReference type="EMBL" id="WUEP01000009">
    <property type="protein sequence ID" value="NEH92169.1"/>
    <property type="molecule type" value="Genomic_DNA"/>
</dbReference>
<comment type="caution">
    <text evidence="9">The sequence shown here is derived from an EMBL/GenBank/DDBJ whole genome shotgun (WGS) entry which is preliminary data.</text>
</comment>
<dbReference type="GO" id="GO:0004713">
    <property type="term" value="F:protein tyrosine kinase activity"/>
    <property type="evidence" value="ECO:0007669"/>
    <property type="project" value="TreeGrafter"/>
</dbReference>
<dbReference type="PANTHER" id="PTHR32309:SF13">
    <property type="entry name" value="FERRIC ENTEROBACTIN TRANSPORT PROTEIN FEPE"/>
    <property type="match status" value="1"/>
</dbReference>
<evidence type="ECO:0000256" key="5">
    <source>
        <dbReference type="ARBA" id="ARBA00023136"/>
    </source>
</evidence>
<dbReference type="InterPro" id="IPR003856">
    <property type="entry name" value="LPS_length_determ_N"/>
</dbReference>
<evidence type="ECO:0000313" key="10">
    <source>
        <dbReference type="Proteomes" id="UP000468864"/>
    </source>
</evidence>
<proteinExistence type="predicted"/>
<dbReference type="SUPFAM" id="SSF52540">
    <property type="entry name" value="P-loop containing nucleoside triphosphate hydrolases"/>
    <property type="match status" value="1"/>
</dbReference>
<evidence type="ECO:0000313" key="9">
    <source>
        <dbReference type="EMBL" id="NEH92169.1"/>
    </source>
</evidence>
<feature type="domain" description="Polysaccharide chain length determinant N-terminal" evidence="8">
    <location>
        <begin position="11"/>
        <end position="105"/>
    </location>
</feature>
<sequence>MSGVARDQDVDIDLGQLVRAVWARRLRILAITLVGAGVAFAGAKIMSPQYRSETRILIEPRAPAFASTQQANDSSAGPLMDELNIASQVQLLQSADLLKKVINDLKLYNLPEFDDAASGSAMSSILVKLHLKKNPLENPPEERVIDAFVERLQVYQVPGSRVIGINFTSKDPKLAAAIPNAMANVYLSTQSGAKLDSNSEATRWLEPEIEGMRLKVSEAEKKVAEYRTSHGLLQTNGTTTFPAQQLNDISAELTRVRGDKANAEARAQAVRNALSSGEASDTLPDIMSSQAIQRLKGTESGLQSQISDLQTSLLNNHPRLKSLRAQLSDIRSQIRQETQKILASIENESKVADLRASELERQSETVQATSARAGEDEVGLNALEREANAQRQLLETYLVRYREAASRADSNSSPADARIVSRAVEPVDPYFPKVVPIVVVAAVATLIMSAIVTMLAELFSGRALRPTDASPETIEAEAVLEEKHVPRAAPIATAAGKPVQPSMLAVVADEEDTIEDVKAADVAPEDEPEDDNEFSIASVADYLTGSRAPLAIAISPTGDNGSAATVSLTRMLADAGHRVILIDMTGSGYPTELMAEDPAALGVTDLLCGEAAFGDTIHGDRLSDAHLIPQGQSDVRRAMRGVDRLSLLLDALAAAYDLVVVECGSADVAGVSRLTRSRDVEIILSLPEVEETIFVALMTEFQAAGYERVVLMSGGEGAEQTLGRAA</sequence>
<dbReference type="RefSeq" id="WP_163878565.1">
    <property type="nucleotide sequence ID" value="NZ_WUEP01000009.1"/>
</dbReference>
<evidence type="ECO:0000259" key="8">
    <source>
        <dbReference type="Pfam" id="PF02706"/>
    </source>
</evidence>
<keyword evidence="6" id="KW-0175">Coiled coil</keyword>
<gene>
    <name evidence="9" type="ORF">GR206_14175</name>
</gene>
<reference evidence="9 10" key="1">
    <citation type="submission" date="2019-12" db="EMBL/GenBank/DDBJ databases">
        <title>Rhizobium genotypes associated with high levels of biological nitrogen fixation by grain legumes in a temperate-maritime cropping system.</title>
        <authorList>
            <person name="Maluk M."/>
            <person name="Francesc Ferrando Molina F."/>
            <person name="Lopez Del Egido L."/>
            <person name="Lafos M."/>
            <person name="Langarica-Fuentes A."/>
            <person name="Gebre Yohannes G."/>
            <person name="Young M.W."/>
            <person name="Martin P."/>
            <person name="Gantlett R."/>
            <person name="Kenicer G."/>
            <person name="Hawes C."/>
            <person name="Begg G.S."/>
            <person name="Quilliam R.S."/>
            <person name="Squire G.R."/>
            <person name="Poole P.S."/>
            <person name="Young P.W."/>
            <person name="Iannetta P.M."/>
            <person name="James E.K."/>
        </authorList>
    </citation>
    <scope>NUCLEOTIDE SEQUENCE [LARGE SCALE GENOMIC DNA]</scope>
    <source>
        <strain evidence="9 10">JHI2449</strain>
    </source>
</reference>
<evidence type="ECO:0000256" key="6">
    <source>
        <dbReference type="SAM" id="Coils"/>
    </source>
</evidence>
<dbReference type="Proteomes" id="UP000468864">
    <property type="component" value="Unassembled WGS sequence"/>
</dbReference>
<dbReference type="GO" id="GO:0005886">
    <property type="term" value="C:plasma membrane"/>
    <property type="evidence" value="ECO:0007669"/>
    <property type="project" value="UniProtKB-SubCell"/>
</dbReference>
<feature type="transmembrane region" description="Helical" evidence="7">
    <location>
        <begin position="26"/>
        <end position="46"/>
    </location>
</feature>
<evidence type="ECO:0000256" key="7">
    <source>
        <dbReference type="SAM" id="Phobius"/>
    </source>
</evidence>
<comment type="subcellular location">
    <subcellularLocation>
        <location evidence="1">Cell membrane</location>
        <topology evidence="1">Multi-pass membrane protein</topology>
    </subcellularLocation>
</comment>